<evidence type="ECO:0000313" key="3">
    <source>
        <dbReference type="Proteomes" id="UP001374584"/>
    </source>
</evidence>
<proteinExistence type="predicted"/>
<dbReference type="EMBL" id="JAYMYR010000006">
    <property type="protein sequence ID" value="KAK7355549.1"/>
    <property type="molecule type" value="Genomic_DNA"/>
</dbReference>
<gene>
    <name evidence="2" type="ORF">VNO80_14807</name>
</gene>
<dbReference type="Proteomes" id="UP001374584">
    <property type="component" value="Unassembled WGS sequence"/>
</dbReference>
<name>A0AAN9R296_PHACN</name>
<organism evidence="2 3">
    <name type="scientific">Phaseolus coccineus</name>
    <name type="common">Scarlet runner bean</name>
    <name type="synonym">Phaseolus multiflorus</name>
    <dbReference type="NCBI Taxonomy" id="3886"/>
    <lineage>
        <taxon>Eukaryota</taxon>
        <taxon>Viridiplantae</taxon>
        <taxon>Streptophyta</taxon>
        <taxon>Embryophyta</taxon>
        <taxon>Tracheophyta</taxon>
        <taxon>Spermatophyta</taxon>
        <taxon>Magnoliopsida</taxon>
        <taxon>eudicotyledons</taxon>
        <taxon>Gunneridae</taxon>
        <taxon>Pentapetalae</taxon>
        <taxon>rosids</taxon>
        <taxon>fabids</taxon>
        <taxon>Fabales</taxon>
        <taxon>Fabaceae</taxon>
        <taxon>Papilionoideae</taxon>
        <taxon>50 kb inversion clade</taxon>
        <taxon>NPAAA clade</taxon>
        <taxon>indigoferoid/millettioid clade</taxon>
        <taxon>Phaseoleae</taxon>
        <taxon>Phaseolus</taxon>
    </lineage>
</organism>
<keyword evidence="3" id="KW-1185">Reference proteome</keyword>
<evidence type="ECO:0000256" key="1">
    <source>
        <dbReference type="SAM" id="MobiDB-lite"/>
    </source>
</evidence>
<protein>
    <submittedName>
        <fullName evidence="2">Uncharacterized protein</fullName>
    </submittedName>
</protein>
<accession>A0AAN9R296</accession>
<reference evidence="2 3" key="1">
    <citation type="submission" date="2024-01" db="EMBL/GenBank/DDBJ databases">
        <title>The genomes of 5 underutilized Papilionoideae crops provide insights into root nodulation and disease resistanc.</title>
        <authorList>
            <person name="Jiang F."/>
        </authorList>
    </citation>
    <scope>NUCLEOTIDE SEQUENCE [LARGE SCALE GENOMIC DNA]</scope>
    <source>
        <strain evidence="2">JINMINGXINNONG_FW02</strain>
        <tissue evidence="2">Leaves</tissue>
    </source>
</reference>
<feature type="compositionally biased region" description="Basic and acidic residues" evidence="1">
    <location>
        <begin position="13"/>
        <end position="23"/>
    </location>
</feature>
<sequence length="105" mass="12076">MNMLQNRVQDLGHNTREQNRRTEQNTTQQSESLKISKIEAGNSEVTKTREKEEKKKKRNSQKRIFGVQILESHEVCGRHGCTDKRGGTDPHSLQSREGFCFLGYG</sequence>
<feature type="region of interest" description="Disordered" evidence="1">
    <location>
        <begin position="1"/>
        <end position="63"/>
    </location>
</feature>
<dbReference type="AlphaFoldDB" id="A0AAN9R296"/>
<comment type="caution">
    <text evidence="2">The sequence shown here is derived from an EMBL/GenBank/DDBJ whole genome shotgun (WGS) entry which is preliminary data.</text>
</comment>
<evidence type="ECO:0000313" key="2">
    <source>
        <dbReference type="EMBL" id="KAK7355549.1"/>
    </source>
</evidence>